<dbReference type="InterPro" id="IPR028020">
    <property type="entry name" value="ASX_DEUBAD_dom"/>
</dbReference>
<dbReference type="GO" id="GO:0035517">
    <property type="term" value="C:PR-DUB complex"/>
    <property type="evidence" value="ECO:0007669"/>
    <property type="project" value="TreeGrafter"/>
</dbReference>
<dbReference type="InterPro" id="IPR044867">
    <property type="entry name" value="DEUBAD_dom"/>
</dbReference>
<evidence type="ECO:0000256" key="3">
    <source>
        <dbReference type="ARBA" id="ARBA00022491"/>
    </source>
</evidence>
<evidence type="ECO:0000259" key="11">
    <source>
        <dbReference type="PROSITE" id="PS51916"/>
    </source>
</evidence>
<dbReference type="OrthoDB" id="9348951at2759"/>
<feature type="compositionally biased region" description="Acidic residues" evidence="10">
    <location>
        <begin position="977"/>
        <end position="1004"/>
    </location>
</feature>
<dbReference type="GO" id="GO:0003677">
    <property type="term" value="F:DNA binding"/>
    <property type="evidence" value="ECO:0007669"/>
    <property type="project" value="InterPro"/>
</dbReference>
<keyword evidence="8" id="KW-0804">Transcription</keyword>
<evidence type="ECO:0000256" key="7">
    <source>
        <dbReference type="ARBA" id="ARBA00023015"/>
    </source>
</evidence>
<feature type="region of interest" description="Disordered" evidence="10">
    <location>
        <begin position="1"/>
        <end position="32"/>
    </location>
</feature>
<evidence type="ECO:0000256" key="9">
    <source>
        <dbReference type="ARBA" id="ARBA00023242"/>
    </source>
</evidence>
<feature type="compositionally biased region" description="Polar residues" evidence="10">
    <location>
        <begin position="1250"/>
        <end position="1262"/>
    </location>
</feature>
<dbReference type="GO" id="GO:0003682">
    <property type="term" value="F:chromatin binding"/>
    <property type="evidence" value="ECO:0007669"/>
    <property type="project" value="TreeGrafter"/>
</dbReference>
<dbReference type="PANTHER" id="PTHR13578">
    <property type="entry name" value="ADDITIONAL SEX COMBS LIKE PROTEIN ASXL"/>
    <property type="match status" value="1"/>
</dbReference>
<dbReference type="GO" id="GO:0008270">
    <property type="term" value="F:zinc ion binding"/>
    <property type="evidence" value="ECO:0007669"/>
    <property type="project" value="UniProtKB-KW"/>
</dbReference>
<dbReference type="Proteomes" id="UP000504606">
    <property type="component" value="Unplaced"/>
</dbReference>
<feature type="region of interest" description="Disordered" evidence="10">
    <location>
        <begin position="506"/>
        <end position="537"/>
    </location>
</feature>
<keyword evidence="7" id="KW-0805">Transcription regulation</keyword>
<evidence type="ECO:0000256" key="5">
    <source>
        <dbReference type="ARBA" id="ARBA00022771"/>
    </source>
</evidence>
<dbReference type="Pfam" id="PF13922">
    <property type="entry name" value="PHD_3"/>
    <property type="match status" value="1"/>
</dbReference>
<evidence type="ECO:0000256" key="2">
    <source>
        <dbReference type="ARBA" id="ARBA00006391"/>
    </source>
</evidence>
<evidence type="ECO:0000313" key="12">
    <source>
        <dbReference type="Proteomes" id="UP000504606"/>
    </source>
</evidence>
<accession>A0A6J1S9E1</accession>
<dbReference type="GO" id="GO:0009887">
    <property type="term" value="P:animal organ morphogenesis"/>
    <property type="evidence" value="ECO:0007669"/>
    <property type="project" value="TreeGrafter"/>
</dbReference>
<organism evidence="12 13">
    <name type="scientific">Frankliniella occidentalis</name>
    <name type="common">Western flower thrips</name>
    <name type="synonym">Euthrips occidentalis</name>
    <dbReference type="NCBI Taxonomy" id="133901"/>
    <lineage>
        <taxon>Eukaryota</taxon>
        <taxon>Metazoa</taxon>
        <taxon>Ecdysozoa</taxon>
        <taxon>Arthropoda</taxon>
        <taxon>Hexapoda</taxon>
        <taxon>Insecta</taxon>
        <taxon>Pterygota</taxon>
        <taxon>Neoptera</taxon>
        <taxon>Paraneoptera</taxon>
        <taxon>Thysanoptera</taxon>
        <taxon>Terebrantia</taxon>
        <taxon>Thripoidea</taxon>
        <taxon>Thripidae</taxon>
        <taxon>Frankliniella</taxon>
    </lineage>
</organism>
<feature type="region of interest" description="Disordered" evidence="10">
    <location>
        <begin position="1545"/>
        <end position="1567"/>
    </location>
</feature>
<dbReference type="InterPro" id="IPR024811">
    <property type="entry name" value="ASX/ASX-like"/>
</dbReference>
<keyword evidence="4" id="KW-0479">Metal-binding</keyword>
<feature type="region of interest" description="Disordered" evidence="10">
    <location>
        <begin position="1311"/>
        <end position="1362"/>
    </location>
</feature>
<feature type="domain" description="DEUBAD" evidence="11">
    <location>
        <begin position="258"/>
        <end position="368"/>
    </location>
</feature>
<feature type="region of interest" description="Disordered" evidence="10">
    <location>
        <begin position="1454"/>
        <end position="1473"/>
    </location>
</feature>
<feature type="region of interest" description="Disordered" evidence="10">
    <location>
        <begin position="684"/>
        <end position="725"/>
    </location>
</feature>
<dbReference type="GeneID" id="113205737"/>
<dbReference type="PANTHER" id="PTHR13578:SF20">
    <property type="entry name" value="POLYCOMB PROTEIN ASX"/>
    <property type="match status" value="1"/>
</dbReference>
<feature type="compositionally biased region" description="Low complexity" evidence="10">
    <location>
        <begin position="513"/>
        <end position="537"/>
    </location>
</feature>
<evidence type="ECO:0000256" key="8">
    <source>
        <dbReference type="ARBA" id="ARBA00023163"/>
    </source>
</evidence>
<comment type="similarity">
    <text evidence="2">Belongs to the Asx family.</text>
</comment>
<feature type="region of interest" description="Disordered" evidence="10">
    <location>
        <begin position="1250"/>
        <end position="1292"/>
    </location>
</feature>
<dbReference type="GO" id="GO:0045944">
    <property type="term" value="P:positive regulation of transcription by RNA polymerase II"/>
    <property type="evidence" value="ECO:0007669"/>
    <property type="project" value="TreeGrafter"/>
</dbReference>
<dbReference type="InterPro" id="IPR026905">
    <property type="entry name" value="ASX-like_PHD"/>
</dbReference>
<keyword evidence="5" id="KW-0863">Zinc-finger</keyword>
<keyword evidence="6" id="KW-0862">Zinc</keyword>
<feature type="region of interest" description="Disordered" evidence="10">
    <location>
        <begin position="955"/>
        <end position="1010"/>
    </location>
</feature>
<feature type="region of interest" description="Disordered" evidence="10">
    <location>
        <begin position="1482"/>
        <end position="1512"/>
    </location>
</feature>
<gene>
    <name evidence="13" type="primary">LOC113205737</name>
</gene>
<name>A0A6J1S9E1_FRAOC</name>
<evidence type="ECO:0000313" key="13">
    <source>
        <dbReference type="RefSeq" id="XP_026277253.1"/>
    </source>
</evidence>
<keyword evidence="9" id="KW-0539">Nucleus</keyword>
<dbReference type="PROSITE" id="PS51916">
    <property type="entry name" value="DEUBAD"/>
    <property type="match status" value="1"/>
</dbReference>
<feature type="compositionally biased region" description="Polar residues" evidence="10">
    <location>
        <begin position="1325"/>
        <end position="1356"/>
    </location>
</feature>
<dbReference type="Pfam" id="PF13919">
    <property type="entry name" value="ASXH"/>
    <property type="match status" value="1"/>
</dbReference>
<dbReference type="KEGG" id="foc:113205737"/>
<feature type="compositionally biased region" description="Polar residues" evidence="10">
    <location>
        <begin position="703"/>
        <end position="713"/>
    </location>
</feature>
<dbReference type="CTD" id="36612"/>
<dbReference type="RefSeq" id="XP_026277253.1">
    <property type="nucleotide sequence ID" value="XM_026421468.2"/>
</dbReference>
<feature type="compositionally biased region" description="Low complexity" evidence="10">
    <location>
        <begin position="1459"/>
        <end position="1468"/>
    </location>
</feature>
<feature type="compositionally biased region" description="Polar residues" evidence="10">
    <location>
        <begin position="1493"/>
        <end position="1504"/>
    </location>
</feature>
<protein>
    <submittedName>
        <fullName evidence="13">Polycomb protein Asx isoform X1</fullName>
    </submittedName>
</protein>
<sequence>MEATDGGDGDGVPESVDPLMQPSVGDALNYPSTSKDAKVSITQVPISLLPASQTKATCSQQSFAQSSVTPLSKRISGSKHALRQQAKRRRKNTTIAAGLHLASASPARLNVRSIRTQHTVHHQSFNSLTQASTKCPSNDTEKHKEDPEIIDLLNEEEEVVVLPDIGLDLEHDDDDMEEAEEPEDIEEGEDGINNHHLMYASGVTHQSTMREVLASIPGFRMRRNKRGLKRNTKQSTKKLSAAAQLRQTEEGLIDLETPDSILVNTNLRALLNKHTLSMLPPLYQHKLTQLLPPVDRVHSPSGLSKITPSGLNNEFFARACHEWRDRLSEGEFTTENQQRLRAEAEREKNRLDPWKLKHFEPIWGWRHRPALQPNPPPSHHPENTVENVSRAPIRTTIKLRHTSTVSVSNEKLAPTPAPVDPVQLARRLRSDGAVTRAIANYRDVVANAASSAVTCTSSMKAASTTSTPPVIPTSITLAKSSIGQAKPVNELVKAEKLRLSAELVKTSEPPDPADTVTVTVPSSTLATPSSVTSSSIPTCSQDVIKSTVHHDSVESDLLGASRNEEDIDTSLDSSFEKAIEADVELVSEDDDFKSEENINCLQPDSNSQKRSREGDGEEIEICKKLRPSDTSPSQHVSLKPNVLLGEWNDRASEVGDGSSLLEIVTVGGDGTSVYDDTEAEAEESLLSEDRTMDDVSSMEMDCVQTSGKVTPTPNDDRESPFEGGDAISEVNVVRSDCIDEEGGAESPAAELVPSNVSPALIENSSEKESHDTIFANYDNKPFVHEEISKYDEKPEKIHDFNEETAACRENDNNIAVDSKSHGNHSEEKDQIVKTTDEKLTVVNVSSSSSTDSVTELFGTFENPITNAPDNSSENKELKDQFEIDKVSDEAMAIDTEEDDNNEHFSEPASLCRTREENVGLCEGCEDHSLPIEKKTENLNSGGLCLEDGSHGPTLITNTVQRDSCEDIGLDDARSSRDEDDIAEEDENGEPSDDEDSNDAVEDTSDIGSPECEISVSKTFVDASDLSSTSAPQIDSDWDGVDSSTEKLLEDLEAHANAVDGLEQRERVDDIAECSVSVMPMEESSFTSHAALSATNFSSCTSAISISPSSINFGSQRCDRELESIRNLPSKVDNEINVAGTSADQFSEVQTDQVKLELEVTVTPDVHASTEGTVSSSSAAHTSVPNVIPPPTIVCLSSAMSSNTQSIRPSVTAPLVPPSAGIVVRAAGSNIVSSSALPYIALSSNTPLRTLATPTSTLPQATPQFRPKQRNKDTGQLGKGRRNNSSKPPPGAVNLERSYQICQAVIQNSPNRDQLRFQLKPPPSLLASNTAKPSNDNSAERASSAQTQYGAVTSSRGPRNVSPNVTPSVVPLVSCPGSSLSPAPALIVKQGKARQPSPPVLVRHVFTSQQGIPVTMAVLPQSQSASSSEGGENIAPAVGQMAQYILLQRADQRTLKRGTPPRASSAPPSNNQALSGVVGAVRGRPSSVDADCSQPHQQVYGQQGPSPGVQAVTRSGQEGYSVPTMPDHIPGAYPQVILHGQGQSLISSGGSPGQALQDHSHETVSEGNGPKNDCACNLKAMVMCKQCGAFCHDDCMGPMHLCVMCLIR</sequence>
<comment type="subcellular location">
    <subcellularLocation>
        <location evidence="1">Nucleus</location>
    </subcellularLocation>
</comment>
<evidence type="ECO:0000256" key="1">
    <source>
        <dbReference type="ARBA" id="ARBA00004123"/>
    </source>
</evidence>
<evidence type="ECO:0000256" key="4">
    <source>
        <dbReference type="ARBA" id="ARBA00022723"/>
    </source>
</evidence>
<evidence type="ECO:0000256" key="10">
    <source>
        <dbReference type="SAM" id="MobiDB-lite"/>
    </source>
</evidence>
<keyword evidence="3" id="KW-0678">Repressor</keyword>
<proteinExistence type="inferred from homology"/>
<reference evidence="13" key="1">
    <citation type="submission" date="2025-08" db="UniProtKB">
        <authorList>
            <consortium name="RefSeq"/>
        </authorList>
    </citation>
    <scope>IDENTIFICATION</scope>
    <source>
        <tissue evidence="13">Whole organism</tissue>
    </source>
</reference>
<evidence type="ECO:0000256" key="6">
    <source>
        <dbReference type="ARBA" id="ARBA00022833"/>
    </source>
</evidence>
<keyword evidence="12" id="KW-1185">Reference proteome</keyword>